<comment type="caution">
    <text evidence="2">The sequence shown here is derived from an EMBL/GenBank/DDBJ whole genome shotgun (WGS) entry which is preliminary data.</text>
</comment>
<evidence type="ECO:0000256" key="1">
    <source>
        <dbReference type="SAM" id="MobiDB-lite"/>
    </source>
</evidence>
<proteinExistence type="predicted"/>
<reference evidence="2" key="1">
    <citation type="submission" date="2018-10" db="EMBL/GenBank/DDBJ databases">
        <title>Population genomic analysis revealed the cold adaptation of white poplar.</title>
        <authorList>
            <person name="Liu Y.-J."/>
        </authorList>
    </citation>
    <scope>NUCLEOTIDE SEQUENCE [LARGE SCALE GENOMIC DNA]</scope>
    <source>
        <strain evidence="2">PAL-ZL1</strain>
    </source>
</reference>
<feature type="compositionally biased region" description="Pro residues" evidence="1">
    <location>
        <begin position="116"/>
        <end position="125"/>
    </location>
</feature>
<protein>
    <submittedName>
        <fullName evidence="2">Uncharacterized protein</fullName>
    </submittedName>
</protein>
<evidence type="ECO:0000313" key="2">
    <source>
        <dbReference type="EMBL" id="TKR90349.1"/>
    </source>
</evidence>
<dbReference type="AlphaFoldDB" id="A0A4U5P2F8"/>
<feature type="region of interest" description="Disordered" evidence="1">
    <location>
        <begin position="75"/>
        <end position="125"/>
    </location>
</feature>
<feature type="compositionally biased region" description="Polar residues" evidence="1">
    <location>
        <begin position="91"/>
        <end position="112"/>
    </location>
</feature>
<organism evidence="2">
    <name type="scientific">Populus alba</name>
    <name type="common">White poplar</name>
    <dbReference type="NCBI Taxonomy" id="43335"/>
    <lineage>
        <taxon>Eukaryota</taxon>
        <taxon>Viridiplantae</taxon>
        <taxon>Streptophyta</taxon>
        <taxon>Embryophyta</taxon>
        <taxon>Tracheophyta</taxon>
        <taxon>Spermatophyta</taxon>
        <taxon>Magnoliopsida</taxon>
        <taxon>eudicotyledons</taxon>
        <taxon>Gunneridae</taxon>
        <taxon>Pentapetalae</taxon>
        <taxon>rosids</taxon>
        <taxon>fabids</taxon>
        <taxon>Malpighiales</taxon>
        <taxon>Salicaceae</taxon>
        <taxon>Saliceae</taxon>
        <taxon>Populus</taxon>
    </lineage>
</organism>
<dbReference type="EMBL" id="RCHU01000888">
    <property type="protein sequence ID" value="TKR90349.1"/>
    <property type="molecule type" value="Genomic_DNA"/>
</dbReference>
<sequence>MLGTPIDGEDITDKILEELGDEYKELVCAVYARDTSNTFDEIHEKLLMFEASLNSSPKVFLQFTPTTNAAFTCSGHRSQKNFGRYNPPPSQQWTASSHNSSKPPGQLHNQGLHSPRPSPRPYLGY</sequence>
<dbReference type="STRING" id="43335.A0A4U5P2F8"/>
<gene>
    <name evidence="2" type="ORF">D5086_0000234640</name>
</gene>
<accession>A0A4U5P2F8</accession>
<dbReference type="PANTHER" id="PTHR47481">
    <property type="match status" value="1"/>
</dbReference>
<name>A0A4U5P2F8_POPAL</name>
<dbReference type="PANTHER" id="PTHR47481:SF22">
    <property type="entry name" value="RETROTRANSPOSON GAG DOMAIN-CONTAINING PROTEIN"/>
    <property type="match status" value="1"/>
</dbReference>